<evidence type="ECO:0000256" key="3">
    <source>
        <dbReference type="SAM" id="Coils"/>
    </source>
</evidence>
<evidence type="ECO:0000313" key="6">
    <source>
        <dbReference type="Proteomes" id="UP000054359"/>
    </source>
</evidence>
<dbReference type="Pfam" id="PF05276">
    <property type="entry name" value="SH3BP5"/>
    <property type="match status" value="1"/>
</dbReference>
<dbReference type="PANTHER" id="PTHR19423">
    <property type="entry name" value="SH3 DOMAIN-BINDING PROTEIN 5"/>
    <property type="match status" value="1"/>
</dbReference>
<feature type="region of interest" description="Disordered" evidence="4">
    <location>
        <begin position="543"/>
        <end position="563"/>
    </location>
</feature>
<dbReference type="EMBL" id="KK118074">
    <property type="protein sequence ID" value="KFM72184.1"/>
    <property type="molecule type" value="Genomic_DNA"/>
</dbReference>
<dbReference type="GO" id="GO:0004860">
    <property type="term" value="F:protein kinase inhibitor activity"/>
    <property type="evidence" value="ECO:0007669"/>
    <property type="project" value="TreeGrafter"/>
</dbReference>
<reference evidence="5 6" key="1">
    <citation type="submission" date="2013-11" db="EMBL/GenBank/DDBJ databases">
        <title>Genome sequencing of Stegodyphus mimosarum.</title>
        <authorList>
            <person name="Bechsgaard J."/>
        </authorList>
    </citation>
    <scope>NUCLEOTIDE SEQUENCE [LARGE SCALE GENOMIC DNA]</scope>
</reference>
<dbReference type="OrthoDB" id="446789at2759"/>
<feature type="non-terminal residue" evidence="5">
    <location>
        <position position="563"/>
    </location>
</feature>
<comment type="similarity">
    <text evidence="1">Belongs to the SH3BP5 family.</text>
</comment>
<dbReference type="OMA" id="DETHDHR"/>
<accession>A0A087U495</accession>
<dbReference type="GO" id="GO:0005737">
    <property type="term" value="C:cytoplasm"/>
    <property type="evidence" value="ECO:0007669"/>
    <property type="project" value="TreeGrafter"/>
</dbReference>
<dbReference type="InterPro" id="IPR007940">
    <property type="entry name" value="SH3BP5"/>
</dbReference>
<keyword evidence="2 3" id="KW-0175">Coiled coil</keyword>
<evidence type="ECO:0000313" key="5">
    <source>
        <dbReference type="EMBL" id="KFM72184.1"/>
    </source>
</evidence>
<organism evidence="5 6">
    <name type="scientific">Stegodyphus mimosarum</name>
    <name type="common">African social velvet spider</name>
    <dbReference type="NCBI Taxonomy" id="407821"/>
    <lineage>
        <taxon>Eukaryota</taxon>
        <taxon>Metazoa</taxon>
        <taxon>Ecdysozoa</taxon>
        <taxon>Arthropoda</taxon>
        <taxon>Chelicerata</taxon>
        <taxon>Arachnida</taxon>
        <taxon>Araneae</taxon>
        <taxon>Araneomorphae</taxon>
        <taxon>Entelegynae</taxon>
        <taxon>Eresoidea</taxon>
        <taxon>Eresidae</taxon>
        <taxon>Stegodyphus</taxon>
    </lineage>
</organism>
<protein>
    <submittedName>
        <fullName evidence="5">SH3 domain-binding protein 5-like protein</fullName>
    </submittedName>
</protein>
<feature type="coiled-coil region" evidence="3">
    <location>
        <begin position="241"/>
        <end position="293"/>
    </location>
</feature>
<dbReference type="PANTHER" id="PTHR19423:SF1">
    <property type="entry name" value="SH3 DOMAIN-BINDING PROTEIN 5"/>
    <property type="match status" value="1"/>
</dbReference>
<gene>
    <name evidence="5" type="ORF">X975_00749</name>
</gene>
<sequence length="563" mass="64749">MIRFYLNDFPILSCDVNMSNVDLANGERESESSSENVDGVPREELVDPRVQIELERLNTATDLINKLEIELDEARSNFRLLLSESSLRVNQLAKKLGSCVEKARPYYEARMHAKQLQTQTQRAALRYERASSAHAAAKEMVYLAEEGLKKEGRCFDPAWQEMLNHATLRVNEAESERVLSQHEHQKTSLAYNEAEKVVQQLHQELKKSIIKSSLSTRRSLLQLNNLANQHQLQLLPYFEMKAKFNQLLEEQRKKVHHLEENVLKVKMSYADALHNLEEISDEIHQKRKRQESQIVNERSEDVSAASPNYTWEGLKIPYHKFKSNSVSCEDVYLDNLNSEEMYMSLPDKLKVPSSIVTTTCKANNAQDMWMSNLNTDVMYMSLPPKFFNSGLIAACCLRNSAQTRLSKSSSQESLTQEEKEKTECENYSGEFAICSDKVPNGTATESHFAVHDDAHFIKNQFEHLDISNDKHQYNVNKSEIKDRSPERDETHDHRYLAADFNILRVQREEISDSESLASNDTADTLDDNQIECLLLDKVLPQDVEEGNPENSFNNYKSNEKFLV</sequence>
<dbReference type="GO" id="GO:0035556">
    <property type="term" value="P:intracellular signal transduction"/>
    <property type="evidence" value="ECO:0007669"/>
    <property type="project" value="InterPro"/>
</dbReference>
<keyword evidence="6" id="KW-1185">Reference proteome</keyword>
<evidence type="ECO:0000256" key="2">
    <source>
        <dbReference type="ARBA" id="ARBA00023054"/>
    </source>
</evidence>
<evidence type="ECO:0000256" key="4">
    <source>
        <dbReference type="SAM" id="MobiDB-lite"/>
    </source>
</evidence>
<proteinExistence type="inferred from homology"/>
<dbReference type="Proteomes" id="UP000054359">
    <property type="component" value="Unassembled WGS sequence"/>
</dbReference>
<dbReference type="STRING" id="407821.A0A087U495"/>
<evidence type="ECO:0000256" key="1">
    <source>
        <dbReference type="ARBA" id="ARBA00007796"/>
    </source>
</evidence>
<dbReference type="AlphaFoldDB" id="A0A087U495"/>
<name>A0A087U495_STEMI</name>
<feature type="coiled-coil region" evidence="3">
    <location>
        <begin position="50"/>
        <end position="84"/>
    </location>
</feature>